<feature type="region of interest" description="Disordered" evidence="1">
    <location>
        <begin position="71"/>
        <end position="115"/>
    </location>
</feature>
<reference evidence="2" key="1">
    <citation type="submission" date="2011-01" db="EMBL/GenBank/DDBJ databases">
        <authorList>
            <person name="Muzny D."/>
            <person name="Qin X."/>
            <person name="Buhay C."/>
            <person name="Dugan-Rocha S."/>
            <person name="Ding Y."/>
            <person name="Chen G."/>
            <person name="Hawes A."/>
            <person name="Holder M."/>
            <person name="Jhangiani S."/>
            <person name="Johnson A."/>
            <person name="Khan Z."/>
            <person name="Li Z."/>
            <person name="Liu W."/>
            <person name="Liu X."/>
            <person name="Perez L."/>
            <person name="Shen H."/>
            <person name="Wang Q."/>
            <person name="Watt J."/>
            <person name="Xi L."/>
            <person name="Xin Y."/>
            <person name="Zhou J."/>
            <person name="Deng J."/>
            <person name="Jiang H."/>
            <person name="Liu Y."/>
            <person name="Qu J."/>
            <person name="Song X.-Z."/>
            <person name="Zhang L."/>
            <person name="Villasana D."/>
            <person name="Johnson A."/>
            <person name="Liu J."/>
            <person name="Liyanage D."/>
            <person name="Lorensuhewa L."/>
            <person name="Robinson T."/>
            <person name="Song A."/>
            <person name="Song B.-B."/>
            <person name="Dinh H."/>
            <person name="Thornton R."/>
            <person name="Coyle M."/>
            <person name="Francisco L."/>
            <person name="Jackson L."/>
            <person name="Javaid M."/>
            <person name="Korchina V."/>
            <person name="Kovar C."/>
            <person name="Mata R."/>
            <person name="Mathew T."/>
            <person name="Ngo R."/>
            <person name="Nguyen L."/>
            <person name="Nguyen N."/>
            <person name="Okwuonu G."/>
            <person name="Ongeri F."/>
            <person name="Pham C."/>
            <person name="Simmons D."/>
            <person name="Wilczek-Boney K."/>
            <person name="Hale W."/>
            <person name="Jakkamsetti A."/>
            <person name="Pham P."/>
            <person name="Ruth R."/>
            <person name="San Lucas F."/>
            <person name="Warren J."/>
            <person name="Zhang J."/>
            <person name="Zhao Z."/>
            <person name="Zhou C."/>
            <person name="Zhu D."/>
            <person name="Lee S."/>
            <person name="Bess C."/>
            <person name="Blankenburg K."/>
            <person name="Forbes L."/>
            <person name="Fu Q."/>
            <person name="Gubbala S."/>
            <person name="Hirani K."/>
            <person name="Jayaseelan J.C."/>
            <person name="Lara F."/>
            <person name="Munidasa M."/>
            <person name="Palculict T."/>
            <person name="Patil S."/>
            <person name="Pu L.-L."/>
            <person name="Saada N."/>
            <person name="Tang L."/>
            <person name="Weissenberger G."/>
            <person name="Zhu Y."/>
            <person name="Hemphill L."/>
            <person name="Shang Y."/>
            <person name="Youmans B."/>
            <person name="Ayvaz T."/>
            <person name="Ross M."/>
            <person name="Santibanez J."/>
            <person name="Aqrawi P."/>
            <person name="Gross S."/>
            <person name="Joshi V."/>
            <person name="Fowler G."/>
            <person name="Nazareth L."/>
            <person name="Reid J."/>
            <person name="Worley K."/>
            <person name="Petrosino J."/>
            <person name="Highlander S."/>
            <person name="Gibbs R."/>
        </authorList>
    </citation>
    <scope>NUCLEOTIDE SEQUENCE [LARGE SCALE GENOMIC DNA]</scope>
    <source>
        <strain evidence="2">ATCC 33707</strain>
    </source>
</reference>
<dbReference type="HOGENOM" id="CLU_2107093_0_0_11"/>
<protein>
    <submittedName>
        <fullName evidence="2">Uncharacterized protein</fullName>
    </submittedName>
</protein>
<evidence type="ECO:0000313" key="3">
    <source>
        <dbReference type="Proteomes" id="UP000004245"/>
    </source>
</evidence>
<comment type="caution">
    <text evidence="2">The sequence shown here is derived from an EMBL/GenBank/DDBJ whole genome shotgun (WGS) entry which is preliminary data.</text>
</comment>
<sequence>MADSSDGVVTLVDKFVGAFRAFVMHAYGRGIPVHGLHKVATLPGGKIDRRKKCLCWCTRANARIRREGSVLRRWTPGKRTSSTRNHTGLRRSRGCRGDHPAGYRPTHSDVPVANV</sequence>
<dbReference type="AlphaFoldDB" id="E9T3N6"/>
<evidence type="ECO:0000256" key="1">
    <source>
        <dbReference type="SAM" id="MobiDB-lite"/>
    </source>
</evidence>
<dbReference type="Proteomes" id="UP000004245">
    <property type="component" value="Unassembled WGS sequence"/>
</dbReference>
<accession>E9T3N6</accession>
<dbReference type="EMBL" id="ADNW02000013">
    <property type="protein sequence ID" value="EGD23460.1"/>
    <property type="molecule type" value="Genomic_DNA"/>
</dbReference>
<proteinExistence type="predicted"/>
<organism evidence="2 3">
    <name type="scientific">Prescottella equi ATCC 33707</name>
    <dbReference type="NCBI Taxonomy" id="525370"/>
    <lineage>
        <taxon>Bacteria</taxon>
        <taxon>Bacillati</taxon>
        <taxon>Actinomycetota</taxon>
        <taxon>Actinomycetes</taxon>
        <taxon>Mycobacteriales</taxon>
        <taxon>Nocardiaceae</taxon>
        <taxon>Prescottella</taxon>
    </lineage>
</organism>
<keyword evidence="3" id="KW-1185">Reference proteome</keyword>
<evidence type="ECO:0000313" key="2">
    <source>
        <dbReference type="EMBL" id="EGD23460.1"/>
    </source>
</evidence>
<gene>
    <name evidence="2" type="ORF">HMPREF0724_13277</name>
</gene>
<name>E9T3N6_RHOHA</name>